<evidence type="ECO:0000256" key="5">
    <source>
        <dbReference type="ARBA" id="ARBA00022490"/>
    </source>
</evidence>
<keyword evidence="9" id="KW-0206">Cytoskeleton</keyword>
<keyword evidence="5" id="KW-0963">Cytoplasm</keyword>
<dbReference type="AlphaFoldDB" id="A0A383VHW7"/>
<comment type="similarity">
    <text evidence="3">Belongs to the MNS1 family.</text>
</comment>
<feature type="coiled-coil region" evidence="14">
    <location>
        <begin position="102"/>
        <end position="132"/>
    </location>
</feature>
<dbReference type="GO" id="GO:0051321">
    <property type="term" value="P:meiotic cell cycle"/>
    <property type="evidence" value="ECO:0007669"/>
    <property type="project" value="UniProtKB-KW"/>
</dbReference>
<dbReference type="STRING" id="3088.A0A383VHW7"/>
<keyword evidence="7 14" id="KW-0175">Coiled coil</keyword>
<evidence type="ECO:0000256" key="4">
    <source>
        <dbReference type="ARBA" id="ARBA00014813"/>
    </source>
</evidence>
<name>A0A383VHW7_TETOB</name>
<evidence type="ECO:0000256" key="6">
    <source>
        <dbReference type="ARBA" id="ARBA00022846"/>
    </source>
</evidence>
<evidence type="ECO:0000256" key="10">
    <source>
        <dbReference type="ARBA" id="ARBA00023242"/>
    </source>
</evidence>
<dbReference type="PANTHER" id="PTHR19265:SF0">
    <property type="entry name" value="MEIOSIS-SPECIFIC NUCLEAR STRUCTURAL PROTEIN 1"/>
    <property type="match status" value="1"/>
</dbReference>
<evidence type="ECO:0000256" key="7">
    <source>
        <dbReference type="ARBA" id="ARBA00023054"/>
    </source>
</evidence>
<accession>A0A383VHW7</accession>
<dbReference type="Proteomes" id="UP000256970">
    <property type="component" value="Unassembled WGS sequence"/>
</dbReference>
<dbReference type="InterPro" id="IPR026504">
    <property type="entry name" value="MNS1"/>
</dbReference>
<evidence type="ECO:0000256" key="2">
    <source>
        <dbReference type="ARBA" id="ARBA00004611"/>
    </source>
</evidence>
<organism evidence="16 17">
    <name type="scientific">Tetradesmus obliquus</name>
    <name type="common">Green alga</name>
    <name type="synonym">Acutodesmus obliquus</name>
    <dbReference type="NCBI Taxonomy" id="3088"/>
    <lineage>
        <taxon>Eukaryota</taxon>
        <taxon>Viridiplantae</taxon>
        <taxon>Chlorophyta</taxon>
        <taxon>core chlorophytes</taxon>
        <taxon>Chlorophyceae</taxon>
        <taxon>CS clade</taxon>
        <taxon>Sphaeropleales</taxon>
        <taxon>Scenedesmaceae</taxon>
        <taxon>Tetradesmus</taxon>
    </lineage>
</organism>
<comment type="subcellular location">
    <subcellularLocation>
        <location evidence="2">Cytoplasm</location>
        <location evidence="2">Cytoskeleton</location>
        <location evidence="2">Flagellum axoneme</location>
    </subcellularLocation>
    <subcellularLocation>
        <location evidence="1">Nucleus</location>
    </subcellularLocation>
</comment>
<feature type="coiled-coil region" evidence="14">
    <location>
        <begin position="403"/>
        <end position="430"/>
    </location>
</feature>
<keyword evidence="12" id="KW-0966">Cell projection</keyword>
<evidence type="ECO:0000256" key="8">
    <source>
        <dbReference type="ARBA" id="ARBA00023069"/>
    </source>
</evidence>
<keyword evidence="10" id="KW-0539">Nucleus</keyword>
<feature type="coiled-coil region" evidence="14">
    <location>
        <begin position="322"/>
        <end position="375"/>
    </location>
</feature>
<evidence type="ECO:0000313" key="17">
    <source>
        <dbReference type="Proteomes" id="UP000256970"/>
    </source>
</evidence>
<evidence type="ECO:0000256" key="13">
    <source>
        <dbReference type="ARBA" id="ARBA00046114"/>
    </source>
</evidence>
<evidence type="ECO:0000313" key="16">
    <source>
        <dbReference type="EMBL" id="SZX64530.1"/>
    </source>
</evidence>
<comment type="function">
    <text evidence="13">Microtubule inner protein (MIP) part of the dynein-decorated doublet microtubules (DMTs) in cilia axoneme, which is required for motile cilia beating. May play a role in the control of meiotic division and germ cell differentiation through regulation of pairing and recombination during meiosis. Required for sperm flagella assembly. May play a role in the assembly and function of the outer dynein arm-docking complex (ODA-DC). ODA-DC mediates outer dynein arms (ODA) binding onto the axonemal doublet microtubules.</text>
</comment>
<evidence type="ECO:0000259" key="15">
    <source>
        <dbReference type="Pfam" id="PF13868"/>
    </source>
</evidence>
<dbReference type="PANTHER" id="PTHR19265">
    <property type="entry name" value="MEIOSIS-SPECIFIC NUCLEAR STRUCTURAL PROTEIN 1"/>
    <property type="match status" value="1"/>
</dbReference>
<proteinExistence type="inferred from homology"/>
<protein>
    <recommendedName>
        <fullName evidence="4">Meiosis-specific nuclear structural protein 1</fullName>
    </recommendedName>
</protein>
<dbReference type="InterPro" id="IPR043597">
    <property type="entry name" value="TPH_dom"/>
</dbReference>
<evidence type="ECO:0000256" key="1">
    <source>
        <dbReference type="ARBA" id="ARBA00004123"/>
    </source>
</evidence>
<evidence type="ECO:0000256" key="9">
    <source>
        <dbReference type="ARBA" id="ARBA00023212"/>
    </source>
</evidence>
<keyword evidence="8" id="KW-0969">Cilium</keyword>
<feature type="coiled-coil region" evidence="14">
    <location>
        <begin position="220"/>
        <end position="267"/>
    </location>
</feature>
<evidence type="ECO:0000256" key="14">
    <source>
        <dbReference type="SAM" id="Coils"/>
    </source>
</evidence>
<keyword evidence="6" id="KW-0282">Flagellum</keyword>
<feature type="domain" description="Trichohyalin-plectin-homology" evidence="15">
    <location>
        <begin position="112"/>
        <end position="461"/>
    </location>
</feature>
<gene>
    <name evidence="16" type="ORF">BQ4739_LOCUS5037</name>
</gene>
<evidence type="ECO:0000256" key="3">
    <source>
        <dbReference type="ARBA" id="ARBA00009158"/>
    </source>
</evidence>
<dbReference type="Pfam" id="PF13868">
    <property type="entry name" value="TPH"/>
    <property type="match status" value="1"/>
</dbReference>
<dbReference type="EMBL" id="FNXT01000417">
    <property type="protein sequence ID" value="SZX64530.1"/>
    <property type="molecule type" value="Genomic_DNA"/>
</dbReference>
<reference evidence="16 17" key="1">
    <citation type="submission" date="2016-10" db="EMBL/GenBank/DDBJ databases">
        <authorList>
            <person name="Cai Z."/>
        </authorList>
    </citation>
    <scope>NUCLEOTIDE SEQUENCE [LARGE SCALE GENOMIC DNA]</scope>
</reference>
<sequence length="490" mass="56460">MGSNRGQLARAHERKEAVRQQQEFERAQIQKYYAQQRTTDAISGNMAKDEFKRHGREARERQAEQQLLEEMYVAEQQRELSAVAAAEADALAAALSRKMQMQEASSKEVQRLREESAELRELAEKIRAARVNKERSLQLQEKAALVAQEAEYDRVYDKVMMQQDCEGLAAQQAAEAARREAGKLGMQVLKQQMQERLELQRCAEAEFARERALVDEVVARIQAEDRMELQSRRCKQAETKGYIENFLREQEDAKAAARAAARAEEQRIQDYWAMVAQRDAEEAARKAARKDAADRIYDQLRLEQEAALRAKEEEEYLIDLMHEEEMAEKRRHDAEAAAAKREASKREMMAANEAMLRLKAEREAAQRAEEEAFRQSMMAKFAEDDRLEQLNAQKRRLKVAEHKRAVDRMLEEERERYEDARRAEEAETAARQAAEAARAAIIADERRKLLLQAADLVEFLPPGAVKDRQELELMRQHAAAAAKQQQSGRF</sequence>
<keyword evidence="11" id="KW-0469">Meiosis</keyword>
<evidence type="ECO:0000256" key="12">
    <source>
        <dbReference type="ARBA" id="ARBA00023273"/>
    </source>
</evidence>
<evidence type="ECO:0000256" key="11">
    <source>
        <dbReference type="ARBA" id="ARBA00023254"/>
    </source>
</evidence>
<dbReference type="GO" id="GO:0005634">
    <property type="term" value="C:nucleus"/>
    <property type="evidence" value="ECO:0007669"/>
    <property type="project" value="UniProtKB-SubCell"/>
</dbReference>
<keyword evidence="17" id="KW-1185">Reference proteome</keyword>